<evidence type="ECO:0000256" key="1">
    <source>
        <dbReference type="ARBA" id="ARBA00004994"/>
    </source>
</evidence>
<dbReference type="Gene3D" id="1.10.1040.10">
    <property type="entry name" value="N-(1-d-carboxylethyl)-l-norvaline Dehydrogenase, domain 2"/>
    <property type="match status" value="1"/>
</dbReference>
<feature type="domain" description="Ketopantoate reductase N-terminal" evidence="10">
    <location>
        <begin position="7"/>
        <end position="159"/>
    </location>
</feature>
<dbReference type="InterPro" id="IPR013328">
    <property type="entry name" value="6PGD_dom2"/>
</dbReference>
<dbReference type="Gene3D" id="3.40.50.720">
    <property type="entry name" value="NAD(P)-binding Rossmann-like Domain"/>
    <property type="match status" value="1"/>
</dbReference>
<dbReference type="Pfam" id="PF08546">
    <property type="entry name" value="ApbA_C"/>
    <property type="match status" value="1"/>
</dbReference>
<feature type="domain" description="Ketopantoate reductase C-terminal" evidence="11">
    <location>
        <begin position="187"/>
        <end position="302"/>
    </location>
</feature>
<keyword evidence="5 9" id="KW-0521">NADP</keyword>
<dbReference type="InterPro" id="IPR008927">
    <property type="entry name" value="6-PGluconate_DH-like_C_sf"/>
</dbReference>
<evidence type="ECO:0000313" key="12">
    <source>
        <dbReference type="EMBL" id="TKB99840.1"/>
    </source>
</evidence>
<evidence type="ECO:0000256" key="5">
    <source>
        <dbReference type="ARBA" id="ARBA00022857"/>
    </source>
</evidence>
<dbReference type="Pfam" id="PF02558">
    <property type="entry name" value="ApbA"/>
    <property type="match status" value="1"/>
</dbReference>
<evidence type="ECO:0000259" key="11">
    <source>
        <dbReference type="Pfam" id="PF08546"/>
    </source>
</evidence>
<name>A0A4U1C263_9SPHI</name>
<dbReference type="NCBIfam" id="TIGR00745">
    <property type="entry name" value="apbA_panE"/>
    <property type="match status" value="1"/>
</dbReference>
<dbReference type="InterPro" id="IPR051402">
    <property type="entry name" value="KPR-Related"/>
</dbReference>
<keyword evidence="6 9" id="KW-0560">Oxidoreductase</keyword>
<protein>
    <recommendedName>
        <fullName evidence="4 9">2-dehydropantoate 2-reductase</fullName>
        <ecNumber evidence="3 9">1.1.1.169</ecNumber>
    </recommendedName>
    <alternativeName>
        <fullName evidence="7 9">Ketopantoate reductase</fullName>
    </alternativeName>
</protein>
<keyword evidence="13" id="KW-1185">Reference proteome</keyword>
<dbReference type="OrthoDB" id="9796561at2"/>
<dbReference type="GO" id="GO:0015940">
    <property type="term" value="P:pantothenate biosynthetic process"/>
    <property type="evidence" value="ECO:0007669"/>
    <property type="project" value="UniProtKB-UniPathway"/>
</dbReference>
<keyword evidence="9" id="KW-0566">Pantothenate biosynthesis</keyword>
<evidence type="ECO:0000259" key="10">
    <source>
        <dbReference type="Pfam" id="PF02558"/>
    </source>
</evidence>
<evidence type="ECO:0000256" key="3">
    <source>
        <dbReference type="ARBA" id="ARBA00013014"/>
    </source>
</evidence>
<dbReference type="RefSeq" id="WP_136877006.1">
    <property type="nucleotide sequence ID" value="NZ_SWBO01000005.1"/>
</dbReference>
<dbReference type="EC" id="1.1.1.169" evidence="3 9"/>
<dbReference type="PANTHER" id="PTHR21708:SF26">
    <property type="entry name" value="2-DEHYDROPANTOATE 2-REDUCTASE"/>
    <property type="match status" value="1"/>
</dbReference>
<dbReference type="AlphaFoldDB" id="A0A4U1C263"/>
<reference evidence="12 13" key="1">
    <citation type="submission" date="2019-04" db="EMBL/GenBank/DDBJ databases">
        <title>Pedobacter sp. AR-2-6 sp. nov., isolated from Arctic soil.</title>
        <authorList>
            <person name="Dahal R.H."/>
            <person name="Kim D.-U."/>
        </authorList>
    </citation>
    <scope>NUCLEOTIDE SEQUENCE [LARGE SCALE GENOMIC DNA]</scope>
    <source>
        <strain evidence="12 13">AR-2-6</strain>
    </source>
</reference>
<dbReference type="GO" id="GO:0005737">
    <property type="term" value="C:cytoplasm"/>
    <property type="evidence" value="ECO:0007669"/>
    <property type="project" value="TreeGrafter"/>
</dbReference>
<proteinExistence type="inferred from homology"/>
<comment type="function">
    <text evidence="9">Catalyzes the NADPH-dependent reduction of ketopantoate into pantoic acid.</text>
</comment>
<comment type="similarity">
    <text evidence="2 9">Belongs to the ketopantoate reductase family.</text>
</comment>
<evidence type="ECO:0000256" key="9">
    <source>
        <dbReference type="RuleBase" id="RU362068"/>
    </source>
</evidence>
<evidence type="ECO:0000313" key="13">
    <source>
        <dbReference type="Proteomes" id="UP000310477"/>
    </source>
</evidence>
<comment type="pathway">
    <text evidence="1 9">Cofactor biosynthesis; (R)-pantothenate biosynthesis; (R)-pantoate from 3-methyl-2-oxobutanoate: step 2/2.</text>
</comment>
<evidence type="ECO:0000256" key="7">
    <source>
        <dbReference type="ARBA" id="ARBA00032024"/>
    </source>
</evidence>
<dbReference type="GO" id="GO:0008677">
    <property type="term" value="F:2-dehydropantoate 2-reductase activity"/>
    <property type="evidence" value="ECO:0007669"/>
    <property type="project" value="UniProtKB-EC"/>
</dbReference>
<evidence type="ECO:0000256" key="6">
    <source>
        <dbReference type="ARBA" id="ARBA00023002"/>
    </source>
</evidence>
<dbReference type="InterPro" id="IPR003710">
    <property type="entry name" value="ApbA"/>
</dbReference>
<dbReference type="InterPro" id="IPR013752">
    <property type="entry name" value="KPA_reductase"/>
</dbReference>
<evidence type="ECO:0000256" key="8">
    <source>
        <dbReference type="ARBA" id="ARBA00048793"/>
    </source>
</evidence>
<gene>
    <name evidence="12" type="ORF">FA045_10355</name>
</gene>
<evidence type="ECO:0000256" key="2">
    <source>
        <dbReference type="ARBA" id="ARBA00007870"/>
    </source>
</evidence>
<evidence type="ECO:0000256" key="4">
    <source>
        <dbReference type="ARBA" id="ARBA00019465"/>
    </source>
</evidence>
<dbReference type="SUPFAM" id="SSF48179">
    <property type="entry name" value="6-phosphogluconate dehydrogenase C-terminal domain-like"/>
    <property type="match status" value="1"/>
</dbReference>
<dbReference type="InterPro" id="IPR013332">
    <property type="entry name" value="KPR_N"/>
</dbReference>
<dbReference type="InterPro" id="IPR036291">
    <property type="entry name" value="NAD(P)-bd_dom_sf"/>
</dbReference>
<dbReference type="Proteomes" id="UP000310477">
    <property type="component" value="Unassembled WGS sequence"/>
</dbReference>
<sequence>MTGKIKIVIAGIGGVGGYFGGLLARAYAGNDDIEVYFLARGKHLSAIQENGLKVIKGDINFTAKPFLATDDVNKIGAADFIIISTKNYDLAEILIQISPCVTEKTVILPLLNGVEAVEKIRTQFPHNLVPAGCAYIVSAIKNHGVIENMGNRQEIYFGLNQLTDERLILLEDLLKSAGIEACLSDEIAKLIWEKFIFLSCIATATSYLNKTVGELLQDHKTYLTNLIKEASAIAKAKKIEVDENTEEKALTHYAALPFTATSSMQRDFDDHKPQTELNSITGYMVKLGKQLSIATPNFEEAYLNLKDR</sequence>
<dbReference type="UniPathway" id="UPA00028">
    <property type="reaction ID" value="UER00004"/>
</dbReference>
<dbReference type="PANTHER" id="PTHR21708">
    <property type="entry name" value="PROBABLE 2-DEHYDROPANTOATE 2-REDUCTASE"/>
    <property type="match status" value="1"/>
</dbReference>
<dbReference type="SUPFAM" id="SSF51735">
    <property type="entry name" value="NAD(P)-binding Rossmann-fold domains"/>
    <property type="match status" value="1"/>
</dbReference>
<dbReference type="EMBL" id="SWBO01000005">
    <property type="protein sequence ID" value="TKB99840.1"/>
    <property type="molecule type" value="Genomic_DNA"/>
</dbReference>
<comment type="caution">
    <text evidence="12">The sequence shown here is derived from an EMBL/GenBank/DDBJ whole genome shotgun (WGS) entry which is preliminary data.</text>
</comment>
<organism evidence="12 13">
    <name type="scientific">Pedobacter cryotolerans</name>
    <dbReference type="NCBI Taxonomy" id="2571270"/>
    <lineage>
        <taxon>Bacteria</taxon>
        <taxon>Pseudomonadati</taxon>
        <taxon>Bacteroidota</taxon>
        <taxon>Sphingobacteriia</taxon>
        <taxon>Sphingobacteriales</taxon>
        <taxon>Sphingobacteriaceae</taxon>
        <taxon>Pedobacter</taxon>
    </lineage>
</organism>
<comment type="catalytic activity">
    <reaction evidence="8 9">
        <text>(R)-pantoate + NADP(+) = 2-dehydropantoate + NADPH + H(+)</text>
        <dbReference type="Rhea" id="RHEA:16233"/>
        <dbReference type="ChEBI" id="CHEBI:11561"/>
        <dbReference type="ChEBI" id="CHEBI:15378"/>
        <dbReference type="ChEBI" id="CHEBI:15980"/>
        <dbReference type="ChEBI" id="CHEBI:57783"/>
        <dbReference type="ChEBI" id="CHEBI:58349"/>
        <dbReference type="EC" id="1.1.1.169"/>
    </reaction>
</comment>
<accession>A0A4U1C263</accession>